<dbReference type="RefSeq" id="WP_122929030.1">
    <property type="nucleotide sequence ID" value="NZ_JACIBY010000001.1"/>
</dbReference>
<keyword evidence="8" id="KW-1185">Reference proteome</keyword>
<evidence type="ECO:0000313" key="8">
    <source>
        <dbReference type="Proteomes" id="UP000541352"/>
    </source>
</evidence>
<dbReference type="PANTHER" id="PTHR34139">
    <property type="entry name" value="UPF0331 PROTEIN MJ0127"/>
    <property type="match status" value="1"/>
</dbReference>
<keyword evidence="1" id="KW-0597">Phosphoprotein</keyword>
<dbReference type="Proteomes" id="UP000541352">
    <property type="component" value="Unassembled WGS sequence"/>
</dbReference>
<evidence type="ECO:0000313" key="7">
    <source>
        <dbReference type="EMBL" id="MBB3836439.1"/>
    </source>
</evidence>
<dbReference type="InterPro" id="IPR008201">
    <property type="entry name" value="HepT-like"/>
</dbReference>
<comment type="similarity">
    <text evidence="6">Belongs to the HepT RNase toxin family.</text>
</comment>
<organism evidence="7 8">
    <name type="scientific">Runella defluvii</name>
    <dbReference type="NCBI Taxonomy" id="370973"/>
    <lineage>
        <taxon>Bacteria</taxon>
        <taxon>Pseudomonadati</taxon>
        <taxon>Bacteroidota</taxon>
        <taxon>Cytophagia</taxon>
        <taxon>Cytophagales</taxon>
        <taxon>Spirosomataceae</taxon>
        <taxon>Runella</taxon>
    </lineage>
</organism>
<dbReference type="GO" id="GO:0110001">
    <property type="term" value="C:toxin-antitoxin complex"/>
    <property type="evidence" value="ECO:0007669"/>
    <property type="project" value="InterPro"/>
</dbReference>
<name>A0A7W5ZGH7_9BACT</name>
<protein>
    <submittedName>
        <fullName evidence="7">Uncharacterized protein with HEPN domain</fullName>
    </submittedName>
</protein>
<keyword evidence="3" id="KW-0540">Nuclease</keyword>
<sequence length="118" mass="14062">MKSDLLYLEHIQGCLLTIIEYTEEVSLEQFMQQRMIQDACIRQFEVMGEATKRVSMELREKYPSIKWKQMAGFRDRLIHDYLNVDLDLVWNASKYTSISLLIEIEEVLRVELNNEQTN</sequence>
<dbReference type="InterPro" id="IPR037038">
    <property type="entry name" value="HepT-like_sf"/>
</dbReference>
<dbReference type="AlphaFoldDB" id="A0A7W5ZGH7"/>
<keyword evidence="4" id="KW-0547">Nucleotide-binding</keyword>
<dbReference type="GO" id="GO:0004540">
    <property type="term" value="F:RNA nuclease activity"/>
    <property type="evidence" value="ECO:0007669"/>
    <property type="project" value="InterPro"/>
</dbReference>
<dbReference type="GO" id="GO:0016787">
    <property type="term" value="F:hydrolase activity"/>
    <property type="evidence" value="ECO:0007669"/>
    <property type="project" value="UniProtKB-KW"/>
</dbReference>
<accession>A0A7W5ZGH7</accession>
<evidence type="ECO:0000256" key="2">
    <source>
        <dbReference type="ARBA" id="ARBA00022649"/>
    </source>
</evidence>
<reference evidence="7 8" key="1">
    <citation type="submission" date="2020-08" db="EMBL/GenBank/DDBJ databases">
        <title>Genomic Encyclopedia of Type Strains, Phase IV (KMG-IV): sequencing the most valuable type-strain genomes for metagenomic binning, comparative biology and taxonomic classification.</title>
        <authorList>
            <person name="Goeker M."/>
        </authorList>
    </citation>
    <scope>NUCLEOTIDE SEQUENCE [LARGE SCALE GENOMIC DNA]</scope>
    <source>
        <strain evidence="7 8">DSM 17976</strain>
    </source>
</reference>
<keyword evidence="5" id="KW-0378">Hydrolase</keyword>
<evidence type="ECO:0000256" key="1">
    <source>
        <dbReference type="ARBA" id="ARBA00022553"/>
    </source>
</evidence>
<comment type="caution">
    <text evidence="7">The sequence shown here is derived from an EMBL/GenBank/DDBJ whole genome shotgun (WGS) entry which is preliminary data.</text>
</comment>
<dbReference type="Gene3D" id="1.20.120.580">
    <property type="entry name" value="bsu32300-like"/>
    <property type="match status" value="1"/>
</dbReference>
<gene>
    <name evidence="7" type="ORF">FHS57_000421</name>
</gene>
<evidence type="ECO:0000256" key="3">
    <source>
        <dbReference type="ARBA" id="ARBA00022722"/>
    </source>
</evidence>
<evidence type="ECO:0000256" key="6">
    <source>
        <dbReference type="ARBA" id="ARBA00024207"/>
    </source>
</evidence>
<dbReference type="PANTHER" id="PTHR34139:SF1">
    <property type="entry name" value="RNASE MJ1380-RELATED"/>
    <property type="match status" value="1"/>
</dbReference>
<dbReference type="GO" id="GO:0000166">
    <property type="term" value="F:nucleotide binding"/>
    <property type="evidence" value="ECO:0007669"/>
    <property type="project" value="UniProtKB-KW"/>
</dbReference>
<evidence type="ECO:0000256" key="5">
    <source>
        <dbReference type="ARBA" id="ARBA00022801"/>
    </source>
</evidence>
<dbReference type="Pfam" id="PF01934">
    <property type="entry name" value="HepT-like"/>
    <property type="match status" value="1"/>
</dbReference>
<keyword evidence="2" id="KW-1277">Toxin-antitoxin system</keyword>
<dbReference type="InterPro" id="IPR051813">
    <property type="entry name" value="HepT_RNase_toxin"/>
</dbReference>
<proteinExistence type="inferred from homology"/>
<dbReference type="EMBL" id="JACIBY010000001">
    <property type="protein sequence ID" value="MBB3836439.1"/>
    <property type="molecule type" value="Genomic_DNA"/>
</dbReference>
<evidence type="ECO:0000256" key="4">
    <source>
        <dbReference type="ARBA" id="ARBA00022741"/>
    </source>
</evidence>